<protein>
    <submittedName>
        <fullName evidence="8">Xanthine permease</fullName>
    </submittedName>
</protein>
<evidence type="ECO:0000256" key="2">
    <source>
        <dbReference type="ARBA" id="ARBA00008821"/>
    </source>
</evidence>
<keyword evidence="6 7" id="KW-0472">Membrane</keyword>
<feature type="transmembrane region" description="Helical" evidence="7">
    <location>
        <begin position="54"/>
        <end position="71"/>
    </location>
</feature>
<comment type="caution">
    <text evidence="8">The sequence shown here is derived from an EMBL/GenBank/DDBJ whole genome shotgun (WGS) entry which is preliminary data.</text>
</comment>
<comment type="subcellular location">
    <subcellularLocation>
        <location evidence="1">Membrane</location>
        <topology evidence="1">Multi-pass membrane protein</topology>
    </subcellularLocation>
</comment>
<dbReference type="GO" id="GO:0005886">
    <property type="term" value="C:plasma membrane"/>
    <property type="evidence" value="ECO:0007669"/>
    <property type="project" value="TreeGrafter"/>
</dbReference>
<name>A0A4Y1ZFY5_9BACL</name>
<dbReference type="PANTHER" id="PTHR42810">
    <property type="entry name" value="PURINE PERMEASE C1399.01C-RELATED"/>
    <property type="match status" value="1"/>
</dbReference>
<evidence type="ECO:0000256" key="7">
    <source>
        <dbReference type="SAM" id="Phobius"/>
    </source>
</evidence>
<gene>
    <name evidence="8" type="ORF">NBRC111894_3646</name>
</gene>
<reference evidence="8 9" key="1">
    <citation type="submission" date="2017-11" db="EMBL/GenBank/DDBJ databases">
        <title>Draft Genome Sequence of Sporolactobacillus inulinus NBRC 111894 Isolated from Koso, a Japanese Sugar-Vegetable Fermented Beverage.</title>
        <authorList>
            <person name="Chiou T.Y."/>
            <person name="Oshima K."/>
            <person name="Suda W."/>
            <person name="Hattori M."/>
            <person name="Takahashi T."/>
        </authorList>
    </citation>
    <scope>NUCLEOTIDE SEQUENCE [LARGE SCALE GENOMIC DNA]</scope>
    <source>
        <strain evidence="8 9">NBRC111894</strain>
    </source>
</reference>
<dbReference type="AlphaFoldDB" id="A0A4Y1ZFY5"/>
<sequence length="99" mass="10289">MIIGITLIPVAVNNLGGGVGVKDFGSPQNLTLGFGVLALIILMNRFFKGFMQTISILLSIVVGTLAAAFMGKVDFSSVGQSGWFSLIAPFSFGAPTFSS</sequence>
<evidence type="ECO:0000256" key="3">
    <source>
        <dbReference type="ARBA" id="ARBA00022448"/>
    </source>
</evidence>
<dbReference type="GO" id="GO:0042907">
    <property type="term" value="F:xanthine transmembrane transporter activity"/>
    <property type="evidence" value="ECO:0007669"/>
    <property type="project" value="TreeGrafter"/>
</dbReference>
<evidence type="ECO:0000256" key="5">
    <source>
        <dbReference type="ARBA" id="ARBA00022989"/>
    </source>
</evidence>
<evidence type="ECO:0000313" key="9">
    <source>
        <dbReference type="Proteomes" id="UP000319716"/>
    </source>
</evidence>
<dbReference type="PANTHER" id="PTHR42810:SF4">
    <property type="entry name" value="URIC ACID TRANSPORTER UACT"/>
    <property type="match status" value="1"/>
</dbReference>
<comment type="similarity">
    <text evidence="2">Belongs to the nucleobase:cation symporter-2 (NCS2) (TC 2.A.40) family.</text>
</comment>
<dbReference type="Proteomes" id="UP000319716">
    <property type="component" value="Unassembled WGS sequence"/>
</dbReference>
<organism evidence="8 9">
    <name type="scientific">Sporolactobacillus inulinus</name>
    <dbReference type="NCBI Taxonomy" id="2078"/>
    <lineage>
        <taxon>Bacteria</taxon>
        <taxon>Bacillati</taxon>
        <taxon>Bacillota</taxon>
        <taxon>Bacilli</taxon>
        <taxon>Bacillales</taxon>
        <taxon>Sporolactobacillaceae</taxon>
        <taxon>Sporolactobacillus</taxon>
    </lineage>
</organism>
<keyword evidence="5 7" id="KW-1133">Transmembrane helix</keyword>
<dbReference type="EMBL" id="BEXB01000039">
    <property type="protein sequence ID" value="GAY78092.1"/>
    <property type="molecule type" value="Genomic_DNA"/>
</dbReference>
<dbReference type="InterPro" id="IPR006043">
    <property type="entry name" value="NCS2"/>
</dbReference>
<feature type="transmembrane region" description="Helical" evidence="7">
    <location>
        <begin position="30"/>
        <end position="47"/>
    </location>
</feature>
<evidence type="ECO:0000256" key="1">
    <source>
        <dbReference type="ARBA" id="ARBA00004141"/>
    </source>
</evidence>
<evidence type="ECO:0000313" key="8">
    <source>
        <dbReference type="EMBL" id="GAY78092.1"/>
    </source>
</evidence>
<keyword evidence="3" id="KW-0813">Transport</keyword>
<keyword evidence="4 7" id="KW-0812">Transmembrane</keyword>
<dbReference type="Pfam" id="PF00860">
    <property type="entry name" value="Xan_ur_permease"/>
    <property type="match status" value="1"/>
</dbReference>
<evidence type="ECO:0000256" key="6">
    <source>
        <dbReference type="ARBA" id="ARBA00023136"/>
    </source>
</evidence>
<evidence type="ECO:0000256" key="4">
    <source>
        <dbReference type="ARBA" id="ARBA00022692"/>
    </source>
</evidence>
<proteinExistence type="inferred from homology"/>
<accession>A0A4Y1ZFY5</accession>